<feature type="compositionally biased region" description="Basic and acidic residues" evidence="1">
    <location>
        <begin position="1"/>
        <end position="10"/>
    </location>
</feature>
<sequence>MPAVHGRPEQHSGAPSRPLADALIAAIPAQRDRPTHEQVMRDDRLVEALRSGEALDADDPVIRGLARWRASIVEGT</sequence>
<proteinExistence type="predicted"/>
<dbReference type="Proteomes" id="UP001165283">
    <property type="component" value="Unassembled WGS sequence"/>
</dbReference>
<organism evidence="2 3">
    <name type="scientific">Pseudonocardia humida</name>
    <dbReference type="NCBI Taxonomy" id="2800819"/>
    <lineage>
        <taxon>Bacteria</taxon>
        <taxon>Bacillati</taxon>
        <taxon>Actinomycetota</taxon>
        <taxon>Actinomycetes</taxon>
        <taxon>Pseudonocardiales</taxon>
        <taxon>Pseudonocardiaceae</taxon>
        <taxon>Pseudonocardia</taxon>
    </lineage>
</organism>
<accession>A0ABT0ZX46</accession>
<dbReference type="EMBL" id="JAGSOV010000020">
    <property type="protein sequence ID" value="MCO1655263.1"/>
    <property type="molecule type" value="Genomic_DNA"/>
</dbReference>
<evidence type="ECO:0000256" key="1">
    <source>
        <dbReference type="SAM" id="MobiDB-lite"/>
    </source>
</evidence>
<name>A0ABT0ZX46_9PSEU</name>
<feature type="region of interest" description="Disordered" evidence="1">
    <location>
        <begin position="1"/>
        <end position="20"/>
    </location>
</feature>
<comment type="caution">
    <text evidence="2">The sequence shown here is derived from an EMBL/GenBank/DDBJ whole genome shotgun (WGS) entry which is preliminary data.</text>
</comment>
<evidence type="ECO:0000313" key="3">
    <source>
        <dbReference type="Proteomes" id="UP001165283"/>
    </source>
</evidence>
<gene>
    <name evidence="2" type="ORF">KDL28_09370</name>
</gene>
<protein>
    <submittedName>
        <fullName evidence="2">Uncharacterized protein</fullName>
    </submittedName>
</protein>
<keyword evidence="3" id="KW-1185">Reference proteome</keyword>
<reference evidence="2" key="1">
    <citation type="submission" date="2021-04" db="EMBL/GenBank/DDBJ databases">
        <title>Pseudonocardia sp. nov., isolated from sandy soil of mangrove forest.</title>
        <authorList>
            <person name="Zan Z."/>
            <person name="Huang R."/>
            <person name="Liu W."/>
        </authorList>
    </citation>
    <scope>NUCLEOTIDE SEQUENCE</scope>
    <source>
        <strain evidence="2">S2-4</strain>
    </source>
</reference>
<evidence type="ECO:0000313" key="2">
    <source>
        <dbReference type="EMBL" id="MCO1655263.1"/>
    </source>
</evidence>
<dbReference type="RefSeq" id="WP_252437040.1">
    <property type="nucleotide sequence ID" value="NZ_JAGSOV010000020.1"/>
</dbReference>